<dbReference type="Proteomes" id="UP000266644">
    <property type="component" value="Unassembled WGS sequence"/>
</dbReference>
<keyword evidence="1" id="KW-0472">Membrane</keyword>
<dbReference type="Proteomes" id="UP000028294">
    <property type="component" value="Chromosome"/>
</dbReference>
<evidence type="ECO:0000256" key="1">
    <source>
        <dbReference type="SAM" id="Phobius"/>
    </source>
</evidence>
<dbReference type="Proteomes" id="UP000284614">
    <property type="component" value="Unassembled WGS sequence"/>
</dbReference>
<organism evidence="4 9">
    <name type="scientific">Bacteroides fragilis</name>
    <dbReference type="NCBI Taxonomy" id="817"/>
    <lineage>
        <taxon>Bacteria</taxon>
        <taxon>Pseudomonadati</taxon>
        <taxon>Bacteroidota</taxon>
        <taxon>Bacteroidia</taxon>
        <taxon>Bacteroidales</taxon>
        <taxon>Bacteroidaceae</taxon>
        <taxon>Bacteroides</taxon>
    </lineage>
</organism>
<evidence type="ECO:0000313" key="3">
    <source>
        <dbReference type="EMBL" id="QCQ44859.1"/>
    </source>
</evidence>
<proteinExistence type="predicted"/>
<accession>A0A2K9H4B9</accession>
<protein>
    <recommendedName>
        <fullName evidence="10">Transmembrane protein</fullName>
    </recommendedName>
</protein>
<evidence type="ECO:0000313" key="7">
    <source>
        <dbReference type="Proteomes" id="UP000036847"/>
    </source>
</evidence>
<evidence type="ECO:0000313" key="8">
    <source>
        <dbReference type="Proteomes" id="UP000266644"/>
    </source>
</evidence>
<evidence type="ECO:0000313" key="5">
    <source>
        <dbReference type="EMBL" id="RHH16407.1"/>
    </source>
</evidence>
<keyword evidence="1" id="KW-1133">Transmembrane helix</keyword>
<keyword evidence="1" id="KW-0812">Transmembrane</keyword>
<evidence type="ECO:0000313" key="9">
    <source>
        <dbReference type="Proteomes" id="UP000284614"/>
    </source>
</evidence>
<reference evidence="6 7" key="3">
    <citation type="submission" date="2019-03" db="EMBL/GenBank/DDBJ databases">
        <title>Complete genome assembly of MDR B. fragilis.</title>
        <authorList>
            <person name="Sydenham T.V."/>
            <person name="Hasman H."/>
            <person name="Justesen U.S."/>
        </authorList>
    </citation>
    <scope>NUCLEOTIDE SEQUENCE [LARGE SCALE GENOMIC DNA]</scope>
    <source>
        <strain evidence="2 6">DCMOUH0067B</strain>
        <strain evidence="3 7">DCMSKEJBY0001B</strain>
    </source>
</reference>
<dbReference type="EMBL" id="QSDG01000003">
    <property type="protein sequence ID" value="RGY70610.1"/>
    <property type="molecule type" value="Genomic_DNA"/>
</dbReference>
<evidence type="ECO:0000313" key="2">
    <source>
        <dbReference type="EMBL" id="QCQ35938.1"/>
    </source>
</evidence>
<sequence>MMVPLMTPAVIPKENVVRRRVERSLPIRCFMSFYLRFSVGAKLRDSGYGGDTCTIRFVNICVTFLCILSPAILLEHRYRKYLIHSLDRNG</sequence>
<name>A0A2K9H4B9_BACFG</name>
<gene>
    <name evidence="5" type="ORF">DW228_00400</name>
    <name evidence="4" type="ORF">DXA27_04280</name>
    <name evidence="3" type="ORF">EC80_008375</name>
    <name evidence="2" type="ORF">IA74_007395</name>
</gene>
<reference evidence="8 9" key="2">
    <citation type="submission" date="2018-08" db="EMBL/GenBank/DDBJ databases">
        <title>A genome reference for cultivated species of the human gut microbiota.</title>
        <authorList>
            <person name="Zou Y."/>
            <person name="Xue W."/>
            <person name="Luo G."/>
        </authorList>
    </citation>
    <scope>NUCLEOTIDE SEQUENCE [LARGE SCALE GENOMIC DNA]</scope>
    <source>
        <strain evidence="5 8">AM18-6</strain>
        <strain evidence="4 9">OF01-1</strain>
    </source>
</reference>
<dbReference type="AlphaFoldDB" id="A0A2K9H4B9"/>
<evidence type="ECO:0000313" key="4">
    <source>
        <dbReference type="EMBL" id="RGY70610.1"/>
    </source>
</evidence>
<dbReference type="OrthoDB" id="9890179at2"/>
<reference evidence="3" key="1">
    <citation type="book" date="2014" name="THE 24TH EUROPEAN CONGRESS OF CLINICAL MICROBIOLOGY AND INFECTIOUS DISEASES" publisher="ECCMID 2014" city="Barcelona, Spain">
        <title>Identification of resistance genes in three multidrug-resistant Bacteroides fragilis isolates by whole genome sequencing.</title>
        <editorList>
            <person name="Unknown"/>
            <person name="A."/>
        </editorList>
        <authorList>
            <person name="Sydenham T.V."/>
            <person name="Hasman H."/>
            <person name="Wang M."/>
            <person name="Soki J."/>
            <person name="Nagy E."/>
            <person name="Justesen U.S."/>
        </authorList>
    </citation>
    <scope>NUCLEOTIDE SEQUENCE</scope>
    <source>
        <strain evidence="3">DCMSKEJBY0001B</strain>
    </source>
</reference>
<dbReference type="Proteomes" id="UP000036847">
    <property type="component" value="Chromosome"/>
</dbReference>
<dbReference type="EMBL" id="CP036553">
    <property type="protein sequence ID" value="QCQ35938.1"/>
    <property type="molecule type" value="Genomic_DNA"/>
</dbReference>
<evidence type="ECO:0000313" key="6">
    <source>
        <dbReference type="Proteomes" id="UP000028294"/>
    </source>
</evidence>
<dbReference type="EMBL" id="CP036546">
    <property type="protein sequence ID" value="QCQ44859.1"/>
    <property type="molecule type" value="Genomic_DNA"/>
</dbReference>
<feature type="transmembrane region" description="Helical" evidence="1">
    <location>
        <begin position="55"/>
        <end position="74"/>
    </location>
</feature>
<evidence type="ECO:0008006" key="10">
    <source>
        <dbReference type="Google" id="ProtNLM"/>
    </source>
</evidence>
<dbReference type="EMBL" id="QRJE01000001">
    <property type="protein sequence ID" value="RHH16407.1"/>
    <property type="molecule type" value="Genomic_DNA"/>
</dbReference>